<dbReference type="InterPro" id="IPR025362">
    <property type="entry name" value="DUF4266"/>
</dbReference>
<dbReference type="Pfam" id="PF14086">
    <property type="entry name" value="DUF4266"/>
    <property type="match status" value="1"/>
</dbReference>
<evidence type="ECO:0000256" key="1">
    <source>
        <dbReference type="ARBA" id="ARBA00004196"/>
    </source>
</evidence>
<keyword evidence="4" id="KW-0732">Signal</keyword>
<dbReference type="GO" id="GO:0030313">
    <property type="term" value="C:cell envelope"/>
    <property type="evidence" value="ECO:0007669"/>
    <property type="project" value="UniProtKB-SubCell"/>
</dbReference>
<dbReference type="CDD" id="cd02966">
    <property type="entry name" value="TlpA_like_family"/>
    <property type="match status" value="1"/>
</dbReference>
<dbReference type="PANTHER" id="PTHR42852">
    <property type="entry name" value="THIOL:DISULFIDE INTERCHANGE PROTEIN DSBE"/>
    <property type="match status" value="1"/>
</dbReference>
<dbReference type="Pfam" id="PF08534">
    <property type="entry name" value="Redoxin"/>
    <property type="match status" value="1"/>
</dbReference>
<evidence type="ECO:0000313" key="7">
    <source>
        <dbReference type="Proteomes" id="UP000648239"/>
    </source>
</evidence>
<reference evidence="6 7" key="1">
    <citation type="submission" date="2020-08" db="EMBL/GenBank/DDBJ databases">
        <title>Acidobacteriota in marine sediments use diverse sulfur dissimilation pathways.</title>
        <authorList>
            <person name="Wasmund K."/>
        </authorList>
    </citation>
    <scope>NUCLEOTIDE SEQUENCE [LARGE SCALE GENOMIC DNA]</scope>
    <source>
        <strain evidence="6">MAG AM4</strain>
    </source>
</reference>
<evidence type="ECO:0000259" key="5">
    <source>
        <dbReference type="PROSITE" id="PS51352"/>
    </source>
</evidence>
<proteinExistence type="predicted"/>
<dbReference type="InterPro" id="IPR013740">
    <property type="entry name" value="Redoxin"/>
</dbReference>
<keyword evidence="2" id="KW-0201">Cytochrome c-type biogenesis</keyword>
<evidence type="ECO:0000313" key="6">
    <source>
        <dbReference type="EMBL" id="MBD3868618.1"/>
    </source>
</evidence>
<dbReference type="PROSITE" id="PS00194">
    <property type="entry name" value="THIOREDOXIN_1"/>
    <property type="match status" value="1"/>
</dbReference>
<dbReference type="Proteomes" id="UP000648239">
    <property type="component" value="Unassembled WGS sequence"/>
</dbReference>
<dbReference type="PROSITE" id="PS51352">
    <property type="entry name" value="THIOREDOXIN_2"/>
    <property type="match status" value="1"/>
</dbReference>
<dbReference type="GO" id="GO:0017004">
    <property type="term" value="P:cytochrome complex assembly"/>
    <property type="evidence" value="ECO:0007669"/>
    <property type="project" value="UniProtKB-KW"/>
</dbReference>
<name>A0A8J6Y1F1_9BACT</name>
<feature type="chain" id="PRO_5035326676" evidence="4">
    <location>
        <begin position="27"/>
        <end position="227"/>
    </location>
</feature>
<dbReference type="SUPFAM" id="SSF52833">
    <property type="entry name" value="Thioredoxin-like"/>
    <property type="match status" value="1"/>
</dbReference>
<evidence type="ECO:0000256" key="4">
    <source>
        <dbReference type="SAM" id="SignalP"/>
    </source>
</evidence>
<evidence type="ECO:0000256" key="2">
    <source>
        <dbReference type="ARBA" id="ARBA00022748"/>
    </source>
</evidence>
<comment type="subcellular location">
    <subcellularLocation>
        <location evidence="1">Cell envelope</location>
    </subcellularLocation>
</comment>
<feature type="signal peptide" evidence="4">
    <location>
        <begin position="1"/>
        <end position="26"/>
    </location>
</feature>
<organism evidence="6 7">
    <name type="scientific">Candidatus Polarisedimenticola svalbardensis</name>
    <dbReference type="NCBI Taxonomy" id="2886004"/>
    <lineage>
        <taxon>Bacteria</taxon>
        <taxon>Pseudomonadati</taxon>
        <taxon>Acidobacteriota</taxon>
        <taxon>Candidatus Polarisedimenticolia</taxon>
        <taxon>Candidatus Polarisedimenticolales</taxon>
        <taxon>Candidatus Polarisedimenticolaceae</taxon>
        <taxon>Candidatus Polarisedimenticola</taxon>
    </lineage>
</organism>
<protein>
    <submittedName>
        <fullName evidence="6">DUF4266 domain-containing protein</fullName>
    </submittedName>
</protein>
<dbReference type="InterPro" id="IPR017937">
    <property type="entry name" value="Thioredoxin_CS"/>
</dbReference>
<feature type="domain" description="Thioredoxin" evidence="5">
    <location>
        <begin position="15"/>
        <end position="158"/>
    </location>
</feature>
<keyword evidence="3" id="KW-0676">Redox-active center</keyword>
<gene>
    <name evidence="6" type="ORF">IFK94_10885</name>
</gene>
<dbReference type="Gene3D" id="3.40.30.10">
    <property type="entry name" value="Glutaredoxin"/>
    <property type="match status" value="1"/>
</dbReference>
<dbReference type="AlphaFoldDB" id="A0A8J6Y1F1"/>
<dbReference type="InterPro" id="IPR050553">
    <property type="entry name" value="Thioredoxin_ResA/DsbE_sf"/>
</dbReference>
<dbReference type="InterPro" id="IPR013766">
    <property type="entry name" value="Thioredoxin_domain"/>
</dbReference>
<accession>A0A8J6Y1F1</accession>
<evidence type="ECO:0000256" key="3">
    <source>
        <dbReference type="ARBA" id="ARBA00023284"/>
    </source>
</evidence>
<dbReference type="EMBL" id="JACXWD010000037">
    <property type="protein sequence ID" value="MBD3868618.1"/>
    <property type="molecule type" value="Genomic_DNA"/>
</dbReference>
<dbReference type="InterPro" id="IPR036249">
    <property type="entry name" value="Thioredoxin-like_sf"/>
</dbReference>
<dbReference type="GO" id="GO:0016491">
    <property type="term" value="F:oxidoreductase activity"/>
    <property type="evidence" value="ECO:0007669"/>
    <property type="project" value="InterPro"/>
</dbReference>
<comment type="caution">
    <text evidence="6">The sequence shown here is derived from an EMBL/GenBank/DDBJ whole genome shotgun (WGS) entry which is preliminary data.</text>
</comment>
<sequence length="227" mass="24779">MKSPHTAFMAACTLAAVILISPSILAADQEAGTADFSLEPYDGKVVLVDFWASWCGPCRDSFPWMEEMARRYADRGLVVVAVNLDEDREAADSFLKVNSLDGIEKRFDPTGVLAERYGVASMPFSVLFNRNGQPVYSHAGFHAEQTAEYERHLQALLDDATGDTTITLQAGPERAVGVRPWERGDLAAREMQLICDPLESEFDDHIYFSREASSGGRGFGGGGCGCN</sequence>
<dbReference type="PANTHER" id="PTHR42852:SF18">
    <property type="entry name" value="CHROMOSOME UNDETERMINED SCAFFOLD_47, WHOLE GENOME SHOTGUN SEQUENCE"/>
    <property type="match status" value="1"/>
</dbReference>